<organism evidence="1 2">
    <name type="scientific">Rangifer tarandus platyrhynchus</name>
    <name type="common">Svalbard reindeer</name>
    <dbReference type="NCBI Taxonomy" id="3082113"/>
    <lineage>
        <taxon>Eukaryota</taxon>
        <taxon>Metazoa</taxon>
        <taxon>Chordata</taxon>
        <taxon>Craniata</taxon>
        <taxon>Vertebrata</taxon>
        <taxon>Euteleostomi</taxon>
        <taxon>Mammalia</taxon>
        <taxon>Eutheria</taxon>
        <taxon>Laurasiatheria</taxon>
        <taxon>Artiodactyla</taxon>
        <taxon>Ruminantia</taxon>
        <taxon>Pecora</taxon>
        <taxon>Cervidae</taxon>
        <taxon>Odocoileinae</taxon>
        <taxon>Rangifer</taxon>
    </lineage>
</organism>
<dbReference type="Proteomes" id="UP001162501">
    <property type="component" value="Chromosome 11"/>
</dbReference>
<reference evidence="1" key="2">
    <citation type="submission" date="2025-03" db="EMBL/GenBank/DDBJ databases">
        <authorList>
            <consortium name="ELIXIR-Norway"/>
            <consortium name="Elixir Norway"/>
        </authorList>
    </citation>
    <scope>NUCLEOTIDE SEQUENCE</scope>
</reference>
<feature type="non-terminal residue" evidence="1">
    <location>
        <position position="212"/>
    </location>
</feature>
<gene>
    <name evidence="1" type="ORF">MRATA1EN22A_LOCUS3219</name>
</gene>
<evidence type="ECO:0000313" key="2">
    <source>
        <dbReference type="Proteomes" id="UP001162501"/>
    </source>
</evidence>
<sequence>MPVHPFLKYDTSWLSVIGSSSLPHCEHMAGTVGRCSGRCALIFLCTFQLVTALELQVFDFLGYQWAPILATFGHIIMVILGLFSTIQCRPRYIVVVSWLCSSPSAAVGSVGSHLDGLECLNYLHLLGCGDLSKRLAWVLWTDSHPGAWPHRGPAQRPADPAGTCGLHLCLPCGQCDHQGGGQLQVAARPPKAAHTHAGGRGWPRGLQDAASV</sequence>
<proteinExistence type="predicted"/>
<evidence type="ECO:0000313" key="1">
    <source>
        <dbReference type="EMBL" id="CAM9488350.1"/>
    </source>
</evidence>
<name>A0AC59Y8W4_RANTA</name>
<reference evidence="1" key="1">
    <citation type="submission" date="2023-05" db="EMBL/GenBank/DDBJ databases">
        <authorList>
            <consortium name="ELIXIR-Norway"/>
        </authorList>
    </citation>
    <scope>NUCLEOTIDE SEQUENCE</scope>
</reference>
<accession>A0AC59Y8W4</accession>
<feature type="non-terminal residue" evidence="1">
    <location>
        <position position="1"/>
    </location>
</feature>
<protein>
    <submittedName>
        <fullName evidence="1">Uncharacterized protein</fullName>
    </submittedName>
</protein>
<dbReference type="EMBL" id="OX596095">
    <property type="protein sequence ID" value="CAM9488350.1"/>
    <property type="molecule type" value="Genomic_DNA"/>
</dbReference>